<dbReference type="AlphaFoldDB" id="A0AA38SU83"/>
<keyword evidence="3" id="KW-1185">Reference proteome</keyword>
<organism evidence="2 3">
    <name type="scientific">Centaurea solstitialis</name>
    <name type="common">yellow star-thistle</name>
    <dbReference type="NCBI Taxonomy" id="347529"/>
    <lineage>
        <taxon>Eukaryota</taxon>
        <taxon>Viridiplantae</taxon>
        <taxon>Streptophyta</taxon>
        <taxon>Embryophyta</taxon>
        <taxon>Tracheophyta</taxon>
        <taxon>Spermatophyta</taxon>
        <taxon>Magnoliopsida</taxon>
        <taxon>eudicotyledons</taxon>
        <taxon>Gunneridae</taxon>
        <taxon>Pentapetalae</taxon>
        <taxon>asterids</taxon>
        <taxon>campanulids</taxon>
        <taxon>Asterales</taxon>
        <taxon>Asteraceae</taxon>
        <taxon>Carduoideae</taxon>
        <taxon>Cardueae</taxon>
        <taxon>Centaureinae</taxon>
        <taxon>Centaurea</taxon>
    </lineage>
</organism>
<evidence type="ECO:0000313" key="2">
    <source>
        <dbReference type="EMBL" id="KAJ9538463.1"/>
    </source>
</evidence>
<dbReference type="Proteomes" id="UP001172457">
    <property type="component" value="Chromosome 8"/>
</dbReference>
<comment type="caution">
    <text evidence="2">The sequence shown here is derived from an EMBL/GenBank/DDBJ whole genome shotgun (WGS) entry which is preliminary data.</text>
</comment>
<reference evidence="2" key="1">
    <citation type="submission" date="2023-03" db="EMBL/GenBank/DDBJ databases">
        <title>Chromosome-scale reference genome and RAD-based genetic map of yellow starthistle (Centaurea solstitialis) reveal putative structural variation and QTLs associated with invader traits.</title>
        <authorList>
            <person name="Reatini B."/>
            <person name="Cang F.A."/>
            <person name="Jiang Q."/>
            <person name="Mckibben M.T.W."/>
            <person name="Barker M.S."/>
            <person name="Rieseberg L.H."/>
            <person name="Dlugosch K.M."/>
        </authorList>
    </citation>
    <scope>NUCLEOTIDE SEQUENCE</scope>
    <source>
        <strain evidence="2">CAN-66</strain>
        <tissue evidence="2">Leaf</tissue>
    </source>
</reference>
<feature type="region of interest" description="Disordered" evidence="1">
    <location>
        <begin position="217"/>
        <end position="264"/>
    </location>
</feature>
<protein>
    <submittedName>
        <fullName evidence="2">Uncharacterized protein</fullName>
    </submittedName>
</protein>
<evidence type="ECO:0000313" key="3">
    <source>
        <dbReference type="Proteomes" id="UP001172457"/>
    </source>
</evidence>
<gene>
    <name evidence="2" type="ORF">OSB04_031196</name>
</gene>
<proteinExistence type="predicted"/>
<dbReference type="EMBL" id="JARYMX010000008">
    <property type="protein sequence ID" value="KAJ9538463.1"/>
    <property type="molecule type" value="Genomic_DNA"/>
</dbReference>
<sequence length="286" mass="32476">MEEDLSTALVTTEIPSTSQVHPFYSMTDSEKINAFDYLTVDFRNLKDEKKKMFAQIKALSSQLHACSSQLTDYAKIKYENEDLKTINCVISKDKHKFIKKLERSNKLLKNGTMLPKTLLKSFKIKFLMMIYLVSDDLLSLESISMCSIDSLDLREQPKFGNFVKAKEFPEANDSNDYENPEFSVHHMLKNLTIDDKCSSSSKPSKIPRIGLLEKNEKVSDKKKGKSIAHFSAPSKRKASKAQPPFVPKSVKLNKEPHFSKGKGVLGAKPQKPYIKLNFLEMLCAIP</sequence>
<evidence type="ECO:0000256" key="1">
    <source>
        <dbReference type="SAM" id="MobiDB-lite"/>
    </source>
</evidence>
<accession>A0AA38SU83</accession>
<name>A0AA38SU83_9ASTR</name>